<dbReference type="EMBL" id="JBGORX010000001">
    <property type="protein sequence ID" value="MFJ1267928.1"/>
    <property type="molecule type" value="Genomic_DNA"/>
</dbReference>
<keyword evidence="1" id="KW-1133">Transmembrane helix</keyword>
<evidence type="ECO:0000256" key="1">
    <source>
        <dbReference type="SAM" id="Phobius"/>
    </source>
</evidence>
<proteinExistence type="predicted"/>
<sequence length="256" mass="29032">MFRILGEVATSLFALNFANAASLAHDASQKCQTAFTKLTLAWGLLCLNLCRSLTLFVATFYPQLLFASLSVCSAYLYFMVLGQPLLEALTLISASIFLGIFGGSITGTLARNRECMLIEEKKELLALESFVGFCEKIFNERTRICESLREFVEHLKPISQALNHEPRFFSDPELFAKRKLELFEDIEFFKALSELLSTYPECSFDLACRDQDYAHMMYKELTEHHAKVMGMAELLAQKLDKSSENLTQEHNSLISM</sequence>
<evidence type="ECO:0000313" key="4">
    <source>
        <dbReference type="Proteomes" id="UP001615550"/>
    </source>
</evidence>
<feature type="chain" id="PRO_5045656231" evidence="2">
    <location>
        <begin position="21"/>
        <end position="256"/>
    </location>
</feature>
<comment type="caution">
    <text evidence="3">The sequence shown here is derived from an EMBL/GenBank/DDBJ whole genome shotgun (WGS) entry which is preliminary data.</text>
</comment>
<organism evidence="3 4">
    <name type="scientific">Legionella lytica</name>
    <dbReference type="NCBI Taxonomy" id="96232"/>
    <lineage>
        <taxon>Bacteria</taxon>
        <taxon>Pseudomonadati</taxon>
        <taxon>Pseudomonadota</taxon>
        <taxon>Gammaproteobacteria</taxon>
        <taxon>Legionellales</taxon>
        <taxon>Legionellaceae</taxon>
        <taxon>Legionella</taxon>
    </lineage>
</organism>
<protein>
    <submittedName>
        <fullName evidence="3">Uncharacterized protein</fullName>
    </submittedName>
</protein>
<feature type="transmembrane region" description="Helical" evidence="1">
    <location>
        <begin position="88"/>
        <end position="110"/>
    </location>
</feature>
<keyword evidence="1" id="KW-0472">Membrane</keyword>
<dbReference type="RefSeq" id="WP_400186762.1">
    <property type="nucleotide sequence ID" value="NZ_JBGORX010000001.1"/>
</dbReference>
<accession>A0ABW8D5G4</accession>
<keyword evidence="1" id="KW-0812">Transmembrane</keyword>
<name>A0ABW8D5G4_9GAMM</name>
<reference evidence="3 4" key="1">
    <citation type="submission" date="2024-08" db="EMBL/GenBank/DDBJ databases">
        <title>Draft Genome Sequence of Legionella lytica strain DSB2004, Isolated From a Fire Sprinkler System.</title>
        <authorList>
            <person name="Everhart A.D."/>
            <person name="Kidane D.T."/>
            <person name="Farone A.L."/>
            <person name="Farone M.B."/>
        </authorList>
    </citation>
    <scope>NUCLEOTIDE SEQUENCE [LARGE SCALE GENOMIC DNA]</scope>
    <source>
        <strain evidence="3 4">DSB2004</strain>
    </source>
</reference>
<evidence type="ECO:0000256" key="2">
    <source>
        <dbReference type="SAM" id="SignalP"/>
    </source>
</evidence>
<feature type="transmembrane region" description="Helical" evidence="1">
    <location>
        <begin position="64"/>
        <end position="82"/>
    </location>
</feature>
<feature type="signal peptide" evidence="2">
    <location>
        <begin position="1"/>
        <end position="20"/>
    </location>
</feature>
<feature type="transmembrane region" description="Helical" evidence="1">
    <location>
        <begin position="39"/>
        <end position="57"/>
    </location>
</feature>
<dbReference type="Proteomes" id="UP001615550">
    <property type="component" value="Unassembled WGS sequence"/>
</dbReference>
<evidence type="ECO:0000313" key="3">
    <source>
        <dbReference type="EMBL" id="MFJ1267928.1"/>
    </source>
</evidence>
<keyword evidence="2" id="KW-0732">Signal</keyword>
<gene>
    <name evidence="3" type="ORF">ACD661_05055</name>
</gene>
<keyword evidence="4" id="KW-1185">Reference proteome</keyword>